<reference evidence="3" key="2">
    <citation type="submission" date="2023-09" db="EMBL/GenBank/DDBJ databases">
        <authorList>
            <consortium name="Insect Design Technology Group"/>
            <person name="Shibata T."/>
            <person name="Kobayashi T."/>
            <person name="Uehara T."/>
        </authorList>
    </citation>
    <scope>NUCLEOTIDE SEQUENCE</scope>
    <source>
        <strain evidence="3">Japan</strain>
    </source>
</reference>
<evidence type="ECO:0000313" key="4">
    <source>
        <dbReference type="EMBL" id="BES91942.1"/>
    </source>
</evidence>
<evidence type="ECO:0000313" key="3">
    <source>
        <dbReference type="EMBL" id="BES88002.1"/>
    </source>
</evidence>
<dbReference type="Proteomes" id="UP001307889">
    <property type="component" value="Chromosome 3"/>
</dbReference>
<feature type="region of interest" description="Disordered" evidence="2">
    <location>
        <begin position="1"/>
        <end position="37"/>
    </location>
</feature>
<gene>
    <name evidence="3" type="ORF">NTJ_00809</name>
    <name evidence="4" type="ORF">NTJ_04750</name>
</gene>
<feature type="coiled-coil region" evidence="1">
    <location>
        <begin position="59"/>
        <end position="107"/>
    </location>
</feature>
<keyword evidence="1" id="KW-0175">Coiled coil</keyword>
<sequence>MVKSPKRSSSASSKRPRTEEAPSPNTKKKAMDESGAVGQMSVSDLRSLIVGVFESRVANLATKDDVESIKEEMARLVQENAHLRSELAAVKKECEDMRKEVDECQIQIRKKNLLFFGLRRKPNDNCAGLVKQLCNEVLQTQVSISQAYPLGKISNMEAPVLAEFASATDIANIFGNVKNLKDTSISIQPDLPITVRRTRGILLQIRKELKKHKPEMNAQVRNATLIVDGKTFRWSHDTGLTLNGKDGAGILSSLARKDLTSYIKGLLDAD</sequence>
<dbReference type="EMBL" id="AP028911">
    <property type="protein sequence ID" value="BES91942.1"/>
    <property type="molecule type" value="Genomic_DNA"/>
</dbReference>
<evidence type="ECO:0000313" key="5">
    <source>
        <dbReference type="Proteomes" id="UP001307889"/>
    </source>
</evidence>
<organism evidence="3 5">
    <name type="scientific">Nesidiocoris tenuis</name>
    <dbReference type="NCBI Taxonomy" id="355587"/>
    <lineage>
        <taxon>Eukaryota</taxon>
        <taxon>Metazoa</taxon>
        <taxon>Ecdysozoa</taxon>
        <taxon>Arthropoda</taxon>
        <taxon>Hexapoda</taxon>
        <taxon>Insecta</taxon>
        <taxon>Pterygota</taxon>
        <taxon>Neoptera</taxon>
        <taxon>Paraneoptera</taxon>
        <taxon>Hemiptera</taxon>
        <taxon>Heteroptera</taxon>
        <taxon>Panheteroptera</taxon>
        <taxon>Cimicomorpha</taxon>
        <taxon>Miridae</taxon>
        <taxon>Dicyphina</taxon>
        <taxon>Nesidiocoris</taxon>
    </lineage>
</organism>
<evidence type="ECO:0000256" key="2">
    <source>
        <dbReference type="SAM" id="MobiDB-lite"/>
    </source>
</evidence>
<reference evidence="3 5" key="1">
    <citation type="submission" date="2023-09" db="EMBL/GenBank/DDBJ databases">
        <title>Nesidiocoris tenuis whole genome shotgun sequence.</title>
        <authorList>
            <person name="Shibata T."/>
            <person name="Shimoda M."/>
            <person name="Kobayashi T."/>
            <person name="Uehara T."/>
        </authorList>
    </citation>
    <scope>NUCLEOTIDE SEQUENCE [LARGE SCALE GENOMIC DNA]</scope>
    <source>
        <strain evidence="3 5">Japan</strain>
    </source>
</reference>
<proteinExistence type="predicted"/>
<accession>A0ABN7A6W8</accession>
<keyword evidence="5" id="KW-1185">Reference proteome</keyword>
<evidence type="ECO:0000256" key="1">
    <source>
        <dbReference type="SAM" id="Coils"/>
    </source>
</evidence>
<protein>
    <submittedName>
        <fullName evidence="3">Uncharacterized protein</fullName>
    </submittedName>
</protein>
<dbReference type="Proteomes" id="UP001307889">
    <property type="component" value="Chromosome 1"/>
</dbReference>
<name>A0ABN7A6W8_9HEMI</name>
<dbReference type="EMBL" id="AP028909">
    <property type="protein sequence ID" value="BES88002.1"/>
    <property type="molecule type" value="Genomic_DNA"/>
</dbReference>